<accession>X1IT46</accession>
<sequence length="129" mass="14466">MGDMIHNPDNPLWIDYAIQIVPKGKRNSAKTWENEHGNYFPSDTDGIAWDTARELAKSEEENAPVTALMIAGLIRQPQKDAFVDFGSDIPGGVVYMESDGWTIESVLSEEDLHFVPETIDGEEIEQEDK</sequence>
<name>X1IT46_9ZZZZ</name>
<gene>
    <name evidence="1" type="ORF">S03H2_56025</name>
</gene>
<reference evidence="1" key="1">
    <citation type="journal article" date="2014" name="Front. Microbiol.">
        <title>High frequency of phylogenetically diverse reductive dehalogenase-homologous genes in deep subseafloor sedimentary metagenomes.</title>
        <authorList>
            <person name="Kawai M."/>
            <person name="Futagami T."/>
            <person name="Toyoda A."/>
            <person name="Takaki Y."/>
            <person name="Nishi S."/>
            <person name="Hori S."/>
            <person name="Arai W."/>
            <person name="Tsubouchi T."/>
            <person name="Morono Y."/>
            <person name="Uchiyama I."/>
            <person name="Ito T."/>
            <person name="Fujiyama A."/>
            <person name="Inagaki F."/>
            <person name="Takami H."/>
        </authorList>
    </citation>
    <scope>NUCLEOTIDE SEQUENCE</scope>
    <source>
        <strain evidence="1">Expedition CK06-06</strain>
    </source>
</reference>
<comment type="caution">
    <text evidence="1">The sequence shown here is derived from an EMBL/GenBank/DDBJ whole genome shotgun (WGS) entry which is preliminary data.</text>
</comment>
<dbReference type="AlphaFoldDB" id="X1IT46"/>
<protein>
    <submittedName>
        <fullName evidence="1">Uncharacterized protein</fullName>
    </submittedName>
</protein>
<proteinExistence type="predicted"/>
<evidence type="ECO:0000313" key="1">
    <source>
        <dbReference type="EMBL" id="GAH84892.1"/>
    </source>
</evidence>
<dbReference type="EMBL" id="BARU01035827">
    <property type="protein sequence ID" value="GAH84892.1"/>
    <property type="molecule type" value="Genomic_DNA"/>
</dbReference>
<organism evidence="1">
    <name type="scientific">marine sediment metagenome</name>
    <dbReference type="NCBI Taxonomy" id="412755"/>
    <lineage>
        <taxon>unclassified sequences</taxon>
        <taxon>metagenomes</taxon>
        <taxon>ecological metagenomes</taxon>
    </lineage>
</organism>